<dbReference type="Pfam" id="PF02823">
    <property type="entry name" value="ATP-synt_DE_N"/>
    <property type="match status" value="1"/>
</dbReference>
<dbReference type="Gene3D" id="6.10.140.880">
    <property type="match status" value="1"/>
</dbReference>
<evidence type="ECO:0000256" key="1">
    <source>
        <dbReference type="ARBA" id="ARBA00004273"/>
    </source>
</evidence>
<evidence type="ECO:0000256" key="7">
    <source>
        <dbReference type="ARBA" id="ARBA00022946"/>
    </source>
</evidence>
<dbReference type="Gene3D" id="2.60.15.10">
    <property type="entry name" value="F0F1 ATP synthase delta/epsilon subunit, N-terminal"/>
    <property type="match status" value="1"/>
</dbReference>
<dbReference type="PANTHER" id="PTHR13822:SF7">
    <property type="entry name" value="ATP SYNTHASE SUBUNIT DELTA, MITOCHONDRIAL"/>
    <property type="match status" value="1"/>
</dbReference>
<dbReference type="HAMAP" id="MF_00530">
    <property type="entry name" value="ATP_synth_epsil_bac"/>
    <property type="match status" value="1"/>
</dbReference>
<evidence type="ECO:0000313" key="16">
    <source>
        <dbReference type="EMBL" id="ODN84824.1"/>
    </source>
</evidence>
<keyword evidence="7" id="KW-0809">Transit peptide</keyword>
<dbReference type="Proteomes" id="UP000094065">
    <property type="component" value="Unassembled WGS sequence"/>
</dbReference>
<dbReference type="GO" id="GO:0046933">
    <property type="term" value="F:proton-transporting ATP synthase activity, rotational mechanism"/>
    <property type="evidence" value="ECO:0007669"/>
    <property type="project" value="InterPro"/>
</dbReference>
<dbReference type="FunFam" id="2.60.15.10:FF:000003">
    <property type="entry name" value="ATP synthase subunit delta, mitochondrial"/>
    <property type="match status" value="1"/>
</dbReference>
<feature type="domain" description="ATP synthase F1 complex delta/epsilon subunit N-terminal" evidence="14">
    <location>
        <begin position="100"/>
        <end position="177"/>
    </location>
</feature>
<evidence type="ECO:0000256" key="13">
    <source>
        <dbReference type="ARBA" id="ARBA00031669"/>
    </source>
</evidence>
<keyword evidence="17" id="KW-1185">Reference proteome</keyword>
<evidence type="ECO:0000256" key="3">
    <source>
        <dbReference type="ARBA" id="ARBA00016960"/>
    </source>
</evidence>
<evidence type="ECO:0000256" key="8">
    <source>
        <dbReference type="ARBA" id="ARBA00023065"/>
    </source>
</evidence>
<evidence type="ECO:0000256" key="2">
    <source>
        <dbReference type="ARBA" id="ARBA00005712"/>
    </source>
</evidence>
<dbReference type="InterPro" id="IPR020546">
    <property type="entry name" value="ATP_synth_F1_dsu/esu_N"/>
</dbReference>
<dbReference type="EMBL" id="AWGJ01000001">
    <property type="protein sequence ID" value="ODN84824.1"/>
    <property type="molecule type" value="Genomic_DNA"/>
</dbReference>
<dbReference type="CDD" id="cd12152">
    <property type="entry name" value="F1-ATPase_delta"/>
    <property type="match status" value="1"/>
</dbReference>
<evidence type="ECO:0000256" key="9">
    <source>
        <dbReference type="ARBA" id="ARBA00023128"/>
    </source>
</evidence>
<dbReference type="PANTHER" id="PTHR13822">
    <property type="entry name" value="ATP SYNTHASE DELTA/EPSILON CHAIN"/>
    <property type="match status" value="1"/>
</dbReference>
<organism evidence="16 17">
    <name type="scientific">Cryptococcus amylolentus CBS 6039</name>
    <dbReference type="NCBI Taxonomy" id="1295533"/>
    <lineage>
        <taxon>Eukaryota</taxon>
        <taxon>Fungi</taxon>
        <taxon>Dikarya</taxon>
        <taxon>Basidiomycota</taxon>
        <taxon>Agaricomycotina</taxon>
        <taxon>Tremellomycetes</taxon>
        <taxon>Tremellales</taxon>
        <taxon>Cryptococcaceae</taxon>
        <taxon>Cryptococcus</taxon>
    </lineage>
</organism>
<keyword evidence="8" id="KW-0406">Ion transport</keyword>
<keyword evidence="6" id="KW-0999">Mitochondrion inner membrane</keyword>
<dbReference type="Pfam" id="PF21334">
    <property type="entry name" value="ATPD_C_fung"/>
    <property type="match status" value="1"/>
</dbReference>
<evidence type="ECO:0000259" key="15">
    <source>
        <dbReference type="Pfam" id="PF21334"/>
    </source>
</evidence>
<dbReference type="STRING" id="1295533.A0A1E3I8A3"/>
<dbReference type="OrthoDB" id="270171at2759"/>
<dbReference type="GO" id="GO:0005743">
    <property type="term" value="C:mitochondrial inner membrane"/>
    <property type="evidence" value="ECO:0007669"/>
    <property type="project" value="UniProtKB-SubCell"/>
</dbReference>
<reference evidence="16 17" key="1">
    <citation type="submission" date="2016-06" db="EMBL/GenBank/DDBJ databases">
        <title>Evolution of pathogenesis and genome organization in the Tremellales.</title>
        <authorList>
            <person name="Cuomo C."/>
            <person name="Litvintseva A."/>
            <person name="Heitman J."/>
            <person name="Chen Y."/>
            <person name="Sun S."/>
            <person name="Springer D."/>
            <person name="Dromer F."/>
            <person name="Young S."/>
            <person name="Zeng Q."/>
            <person name="Chapman S."/>
            <person name="Gujja S."/>
            <person name="Saif S."/>
            <person name="Birren B."/>
        </authorList>
    </citation>
    <scope>NUCLEOTIDE SEQUENCE [LARGE SCALE GENOMIC DNA]</scope>
    <source>
        <strain evidence="16 17">CBS 6039</strain>
    </source>
</reference>
<feature type="domain" description="F1F0-ATP synthase subunit delta C-terminal" evidence="15">
    <location>
        <begin position="188"/>
        <end position="228"/>
    </location>
</feature>
<dbReference type="GO" id="GO:0045259">
    <property type="term" value="C:proton-transporting ATP synthase complex"/>
    <property type="evidence" value="ECO:0007669"/>
    <property type="project" value="UniProtKB-KW"/>
</dbReference>
<dbReference type="AlphaFoldDB" id="A0A1E3I8A3"/>
<evidence type="ECO:0000256" key="11">
    <source>
        <dbReference type="ARBA" id="ARBA00023196"/>
    </source>
</evidence>
<dbReference type="InterPro" id="IPR048938">
    <property type="entry name" value="ATPD_C_fung"/>
</dbReference>
<dbReference type="InterPro" id="IPR036771">
    <property type="entry name" value="ATPsynth_dsu/esu_N"/>
</dbReference>
<keyword evidence="4" id="KW-0813">Transport</keyword>
<evidence type="ECO:0000259" key="14">
    <source>
        <dbReference type="Pfam" id="PF02823"/>
    </source>
</evidence>
<protein>
    <recommendedName>
        <fullName evidence="3">ATP synthase subunit delta, mitochondrial</fullName>
    </recommendedName>
    <alternativeName>
        <fullName evidence="13">F-ATPase delta subunit</fullName>
    </alternativeName>
</protein>
<keyword evidence="11" id="KW-0139">CF(1)</keyword>
<evidence type="ECO:0000256" key="4">
    <source>
        <dbReference type="ARBA" id="ARBA00022448"/>
    </source>
</evidence>
<keyword evidence="12" id="KW-0066">ATP synthesis</keyword>
<keyword evidence="10" id="KW-0472">Membrane</keyword>
<comment type="subcellular location">
    <subcellularLocation>
        <location evidence="1">Mitochondrion inner membrane</location>
    </subcellularLocation>
</comment>
<name>A0A1E3I8A3_9TREE</name>
<dbReference type="RefSeq" id="XP_018998627.1">
    <property type="nucleotide sequence ID" value="XM_019133922.1"/>
</dbReference>
<proteinExistence type="inferred from homology"/>
<evidence type="ECO:0000256" key="5">
    <source>
        <dbReference type="ARBA" id="ARBA00022781"/>
    </source>
</evidence>
<keyword evidence="5" id="KW-0375">Hydrogen ion transport</keyword>
<evidence type="ECO:0000313" key="17">
    <source>
        <dbReference type="Proteomes" id="UP000094065"/>
    </source>
</evidence>
<evidence type="ECO:0000256" key="6">
    <source>
        <dbReference type="ARBA" id="ARBA00022792"/>
    </source>
</evidence>
<keyword evidence="9" id="KW-0496">Mitochondrion</keyword>
<evidence type="ECO:0000256" key="12">
    <source>
        <dbReference type="ARBA" id="ARBA00023310"/>
    </source>
</evidence>
<accession>A0A1E3I8A3</accession>
<gene>
    <name evidence="16" type="ORF">L202_00689</name>
</gene>
<comment type="similarity">
    <text evidence="2">Belongs to the ATPase epsilon chain family.</text>
</comment>
<evidence type="ECO:0000256" key="10">
    <source>
        <dbReference type="ARBA" id="ARBA00023136"/>
    </source>
</evidence>
<dbReference type="GeneID" id="30151998"/>
<comment type="caution">
    <text evidence="16">The sequence shown here is derived from an EMBL/GenBank/DDBJ whole genome shotgun (WGS) entry which is preliminary data.</text>
</comment>
<sequence length="232" mass="24696">MVQKVEPPPVWSKWRLPPLGETPQKAVHLGCVDDLGVEREREVTLPAQYAPSISTPAHSSPPAEMFAARLTPALRALPRQASAVRIARRGYAEAAADGKLSLSLVLPHQSLYSATGVTQVNIPAATGDMGILANHVPSVEALRAGVIEVIEENGQPSKKWYISAGFATVHANNTLSVNAVEAYPLDKFSPENIKAALADANRVLGSNAPESEKAEARIEVEVFEGLQAALAK</sequence>
<dbReference type="SUPFAM" id="SSF51344">
    <property type="entry name" value="Epsilon subunit of F1F0-ATP synthase N-terminal domain"/>
    <property type="match status" value="1"/>
</dbReference>
<dbReference type="InterPro" id="IPR001469">
    <property type="entry name" value="ATP_synth_F1_dsu/esu"/>
</dbReference>